<dbReference type="InterPro" id="IPR045851">
    <property type="entry name" value="AMP-bd_C_sf"/>
</dbReference>
<dbReference type="GO" id="GO:0031956">
    <property type="term" value="F:medium-chain fatty acid-CoA ligase activity"/>
    <property type="evidence" value="ECO:0007669"/>
    <property type="project" value="TreeGrafter"/>
</dbReference>
<gene>
    <name evidence="4" type="ORF">EAG_00187</name>
</gene>
<evidence type="ECO:0000256" key="1">
    <source>
        <dbReference type="ARBA" id="ARBA00006432"/>
    </source>
</evidence>
<dbReference type="OMA" id="RCTEHEI"/>
<keyword evidence="5" id="KW-1185">Reference proteome</keyword>
<evidence type="ECO:0000259" key="3">
    <source>
        <dbReference type="Pfam" id="PF13193"/>
    </source>
</evidence>
<reference evidence="4 5" key="1">
    <citation type="journal article" date="2010" name="Science">
        <title>Genomic comparison of the ants Camponotus floridanus and Harpegnathos saltator.</title>
        <authorList>
            <person name="Bonasio R."/>
            <person name="Zhang G."/>
            <person name="Ye C."/>
            <person name="Mutti N.S."/>
            <person name="Fang X."/>
            <person name="Qin N."/>
            <person name="Donahue G."/>
            <person name="Yang P."/>
            <person name="Li Q."/>
            <person name="Li C."/>
            <person name="Zhang P."/>
            <person name="Huang Z."/>
            <person name="Berger S.L."/>
            <person name="Reinberg D."/>
            <person name="Wang J."/>
            <person name="Liebig J."/>
        </authorList>
    </citation>
    <scope>NUCLEOTIDE SEQUENCE [LARGE SCALE GENOMIC DNA]</scope>
    <source>
        <strain evidence="5">C129</strain>
    </source>
</reference>
<feature type="domain" description="AMP-binding enzyme C-terminal" evidence="3">
    <location>
        <begin position="1"/>
        <end position="70"/>
    </location>
</feature>
<dbReference type="PANTHER" id="PTHR43201:SF5">
    <property type="entry name" value="MEDIUM-CHAIN ACYL-COA LIGASE ACSF2, MITOCHONDRIAL"/>
    <property type="match status" value="1"/>
</dbReference>
<dbReference type="GO" id="GO:0006631">
    <property type="term" value="P:fatty acid metabolic process"/>
    <property type="evidence" value="ECO:0007669"/>
    <property type="project" value="TreeGrafter"/>
</dbReference>
<dbReference type="PANTHER" id="PTHR43201">
    <property type="entry name" value="ACYL-COA SYNTHETASE"/>
    <property type="match status" value="1"/>
</dbReference>
<comment type="similarity">
    <text evidence="1">Belongs to the ATP-dependent AMP-binding enzyme family.</text>
</comment>
<dbReference type="SUPFAM" id="SSF56801">
    <property type="entry name" value="Acetyl-CoA synthetase-like"/>
    <property type="match status" value="1"/>
</dbReference>
<dbReference type="OrthoDB" id="10253115at2759"/>
<dbReference type="Proteomes" id="UP000000311">
    <property type="component" value="Unassembled WGS sequence"/>
</dbReference>
<name>E2AXT7_CAMFO</name>
<dbReference type="AlphaFoldDB" id="E2AXT7"/>
<evidence type="ECO:0000313" key="4">
    <source>
        <dbReference type="EMBL" id="EFN61752.1"/>
    </source>
</evidence>
<evidence type="ECO:0000256" key="2">
    <source>
        <dbReference type="ARBA" id="ARBA00022598"/>
    </source>
</evidence>
<accession>E2AXT7</accession>
<dbReference type="STRING" id="104421.E2AXT7"/>
<dbReference type="InParanoid" id="E2AXT7"/>
<dbReference type="Pfam" id="PF13193">
    <property type="entry name" value="AMP-binding_C"/>
    <property type="match status" value="1"/>
</dbReference>
<dbReference type="InterPro" id="IPR025110">
    <property type="entry name" value="AMP-bd_C"/>
</dbReference>
<dbReference type="Gene3D" id="3.30.300.30">
    <property type="match status" value="1"/>
</dbReference>
<protein>
    <submittedName>
        <fullName evidence="4">Acyl-CoA synthetase family member 2, mitochondrial</fullName>
    </submittedName>
</protein>
<keyword evidence="2" id="KW-0436">Ligase</keyword>
<sequence length="89" mass="10176">MTHPKIIEAQVIGAYDEVYGEEVCACIQLSDNAKMTQNEVIDYCKGKIAHFKIPRYVHFVDDYPKTTSGKILKFRLKEQLENSGVIPTR</sequence>
<proteinExistence type="inferred from homology"/>
<organism evidence="5">
    <name type="scientific">Camponotus floridanus</name>
    <name type="common">Florida carpenter ant</name>
    <dbReference type="NCBI Taxonomy" id="104421"/>
    <lineage>
        <taxon>Eukaryota</taxon>
        <taxon>Metazoa</taxon>
        <taxon>Ecdysozoa</taxon>
        <taxon>Arthropoda</taxon>
        <taxon>Hexapoda</taxon>
        <taxon>Insecta</taxon>
        <taxon>Pterygota</taxon>
        <taxon>Neoptera</taxon>
        <taxon>Endopterygota</taxon>
        <taxon>Hymenoptera</taxon>
        <taxon>Apocrita</taxon>
        <taxon>Aculeata</taxon>
        <taxon>Formicoidea</taxon>
        <taxon>Formicidae</taxon>
        <taxon>Formicinae</taxon>
        <taxon>Camponotus</taxon>
    </lineage>
</organism>
<evidence type="ECO:0000313" key="5">
    <source>
        <dbReference type="Proteomes" id="UP000000311"/>
    </source>
</evidence>
<dbReference type="EMBL" id="GL443682">
    <property type="protein sequence ID" value="EFN61752.1"/>
    <property type="molecule type" value="Genomic_DNA"/>
</dbReference>